<dbReference type="Proteomes" id="UP000724584">
    <property type="component" value="Unassembled WGS sequence"/>
</dbReference>
<evidence type="ECO:0000313" key="1">
    <source>
        <dbReference type="EMBL" id="KAH6628851.1"/>
    </source>
</evidence>
<accession>A0ACB7P582</accession>
<keyword evidence="2" id="KW-1185">Reference proteome</keyword>
<name>A0ACB7P582_9PEZI</name>
<evidence type="ECO:0000313" key="2">
    <source>
        <dbReference type="Proteomes" id="UP000724584"/>
    </source>
</evidence>
<gene>
    <name evidence="1" type="ORF">F5144DRAFT_326852</name>
</gene>
<comment type="caution">
    <text evidence="1">The sequence shown here is derived from an EMBL/GenBank/DDBJ whole genome shotgun (WGS) entry which is preliminary data.</text>
</comment>
<reference evidence="1 2" key="1">
    <citation type="journal article" date="2021" name="Nat. Commun.">
        <title>Genetic determinants of endophytism in the Arabidopsis root mycobiome.</title>
        <authorList>
            <person name="Mesny F."/>
            <person name="Miyauchi S."/>
            <person name="Thiergart T."/>
            <person name="Pickel B."/>
            <person name="Atanasova L."/>
            <person name="Karlsson M."/>
            <person name="Huettel B."/>
            <person name="Barry K.W."/>
            <person name="Haridas S."/>
            <person name="Chen C."/>
            <person name="Bauer D."/>
            <person name="Andreopoulos W."/>
            <person name="Pangilinan J."/>
            <person name="LaButti K."/>
            <person name="Riley R."/>
            <person name="Lipzen A."/>
            <person name="Clum A."/>
            <person name="Drula E."/>
            <person name="Henrissat B."/>
            <person name="Kohler A."/>
            <person name="Grigoriev I.V."/>
            <person name="Martin F.M."/>
            <person name="Hacquard S."/>
        </authorList>
    </citation>
    <scope>NUCLEOTIDE SEQUENCE [LARGE SCALE GENOMIC DNA]</scope>
    <source>
        <strain evidence="1 2">MPI-SDFR-AT-0079</strain>
    </source>
</reference>
<protein>
    <submittedName>
        <fullName evidence="1">Rpp20 subunit of nuclear RNase MRP and P-domain-containing protein</fullName>
    </submittedName>
</protein>
<dbReference type="EMBL" id="JAGIZQ010000005">
    <property type="protein sequence ID" value="KAH6628851.1"/>
    <property type="molecule type" value="Genomic_DNA"/>
</dbReference>
<sequence>MAPTKPTNDPAKDQPLPNKPETKLPPIPHGSRIHKRPLPGPPPSAHPRITPNSTRRAASPASVEARMATADPDGYIPSPRAAHTVVIKVSSGASFMSLVRRARKALEKAPGRQNTTGLPLAARVAALKVGGSSSGGGGSGAGGGGTGRVFSDALDDVVFVATGKAIAKAVEVAGLFTREKDLRVLMRTRSLKAVDDVVAEDEEGDLEDEVRVRYLSCLEVGIRWAS</sequence>
<proteinExistence type="predicted"/>
<organism evidence="1 2">
    <name type="scientific">Chaetomium tenue</name>
    <dbReference type="NCBI Taxonomy" id="1854479"/>
    <lineage>
        <taxon>Eukaryota</taxon>
        <taxon>Fungi</taxon>
        <taxon>Dikarya</taxon>
        <taxon>Ascomycota</taxon>
        <taxon>Pezizomycotina</taxon>
        <taxon>Sordariomycetes</taxon>
        <taxon>Sordariomycetidae</taxon>
        <taxon>Sordariales</taxon>
        <taxon>Chaetomiaceae</taxon>
        <taxon>Chaetomium</taxon>
    </lineage>
</organism>